<dbReference type="AlphaFoldDB" id="A0A317XWZ5"/>
<dbReference type="InParanoid" id="A0A317XWZ5"/>
<evidence type="ECO:0000313" key="4">
    <source>
        <dbReference type="Proteomes" id="UP000246740"/>
    </source>
</evidence>
<name>A0A317XWZ5_9BASI</name>
<proteinExistence type="predicted"/>
<protein>
    <submittedName>
        <fullName evidence="3">Uncharacterized protein</fullName>
    </submittedName>
</protein>
<reference evidence="3 4" key="1">
    <citation type="journal article" date="2018" name="Mol. Biol. Evol.">
        <title>Broad Genomic Sampling Reveals a Smut Pathogenic Ancestry of the Fungal Clade Ustilaginomycotina.</title>
        <authorList>
            <person name="Kijpornyongpan T."/>
            <person name="Mondo S.J."/>
            <person name="Barry K."/>
            <person name="Sandor L."/>
            <person name="Lee J."/>
            <person name="Lipzen A."/>
            <person name="Pangilinan J."/>
            <person name="LaButti K."/>
            <person name="Hainaut M."/>
            <person name="Henrissat B."/>
            <person name="Grigoriev I.V."/>
            <person name="Spatafora J.W."/>
            <person name="Aime M.C."/>
        </authorList>
    </citation>
    <scope>NUCLEOTIDE SEQUENCE [LARGE SCALE GENOMIC DNA]</scope>
    <source>
        <strain evidence="3 4">MCA 3645</strain>
    </source>
</reference>
<feature type="transmembrane region" description="Helical" evidence="2">
    <location>
        <begin position="39"/>
        <end position="59"/>
    </location>
</feature>
<accession>A0A317XWZ5</accession>
<gene>
    <name evidence="3" type="ORF">BCV70DRAFT_64158</name>
</gene>
<organism evidence="3 4">
    <name type="scientific">Testicularia cyperi</name>
    <dbReference type="NCBI Taxonomy" id="1882483"/>
    <lineage>
        <taxon>Eukaryota</taxon>
        <taxon>Fungi</taxon>
        <taxon>Dikarya</taxon>
        <taxon>Basidiomycota</taxon>
        <taxon>Ustilaginomycotina</taxon>
        <taxon>Ustilaginomycetes</taxon>
        <taxon>Ustilaginales</taxon>
        <taxon>Anthracoideaceae</taxon>
        <taxon>Testicularia</taxon>
    </lineage>
</organism>
<sequence>MTGPERSMATACITTAVLYCTILSYNYTVLYCAVTIRAMQVIGQCQASFGIFFCFFYSLRVLNSRRSERKGPQATCLDRLGCCWGSSGQGGAADSRDFRPADANNTVQ</sequence>
<keyword evidence="2" id="KW-1133">Transmembrane helix</keyword>
<keyword evidence="4" id="KW-1185">Reference proteome</keyword>
<keyword evidence="2" id="KW-0812">Transmembrane</keyword>
<feature type="transmembrane region" description="Helical" evidence="2">
    <location>
        <begin position="7"/>
        <end position="27"/>
    </location>
</feature>
<dbReference type="Proteomes" id="UP000246740">
    <property type="component" value="Unassembled WGS sequence"/>
</dbReference>
<evidence type="ECO:0000313" key="3">
    <source>
        <dbReference type="EMBL" id="PWZ02418.1"/>
    </source>
</evidence>
<evidence type="ECO:0000256" key="1">
    <source>
        <dbReference type="SAM" id="MobiDB-lite"/>
    </source>
</evidence>
<feature type="region of interest" description="Disordered" evidence="1">
    <location>
        <begin position="87"/>
        <end position="108"/>
    </location>
</feature>
<keyword evidence="2" id="KW-0472">Membrane</keyword>
<evidence type="ECO:0000256" key="2">
    <source>
        <dbReference type="SAM" id="Phobius"/>
    </source>
</evidence>
<dbReference type="EMBL" id="KZ819189">
    <property type="protein sequence ID" value="PWZ02418.1"/>
    <property type="molecule type" value="Genomic_DNA"/>
</dbReference>